<dbReference type="PANTHER" id="PTHR43852:SF3">
    <property type="entry name" value="NUCLEOTIDYLTRANSFERASE"/>
    <property type="match status" value="1"/>
</dbReference>
<dbReference type="EMBL" id="LAZR01017893">
    <property type="protein sequence ID" value="KKL98538.1"/>
    <property type="molecule type" value="Genomic_DNA"/>
</dbReference>
<organism evidence="2">
    <name type="scientific">marine sediment metagenome</name>
    <dbReference type="NCBI Taxonomy" id="412755"/>
    <lineage>
        <taxon>unclassified sequences</taxon>
        <taxon>metagenomes</taxon>
        <taxon>ecological metagenomes</taxon>
    </lineage>
</organism>
<dbReference type="PANTHER" id="PTHR43852">
    <property type="entry name" value="NUCLEOTIDYLTRANSFERASE"/>
    <property type="match status" value="1"/>
</dbReference>
<reference evidence="2" key="1">
    <citation type="journal article" date="2015" name="Nature">
        <title>Complex archaea that bridge the gap between prokaryotes and eukaryotes.</title>
        <authorList>
            <person name="Spang A."/>
            <person name="Saw J.H."/>
            <person name="Jorgensen S.L."/>
            <person name="Zaremba-Niedzwiedzka K."/>
            <person name="Martijn J."/>
            <person name="Lind A.E."/>
            <person name="van Eijk R."/>
            <person name="Schleper C."/>
            <person name="Guy L."/>
            <person name="Ettema T.J."/>
        </authorList>
    </citation>
    <scope>NUCLEOTIDE SEQUENCE</scope>
</reference>
<accession>A0A0F9GIB2</accession>
<comment type="caution">
    <text evidence="2">The sequence shown here is derived from an EMBL/GenBank/DDBJ whole genome shotgun (WGS) entry which is preliminary data.</text>
</comment>
<sequence>MNKEITSKETTVKNLRKKLSSRNEIIFSYIHGSFLDNYPFHDIDIAVYVDQEKIISQKAFDYSFQLSLDLSKETGFEIDIQIMNYGPLGFRHSILKNGKLLFSKNEKLRLDLIENTSLEYIDFYELSLQYMHDVVS</sequence>
<dbReference type="InterPro" id="IPR052930">
    <property type="entry name" value="TA_antitoxin_MntA"/>
</dbReference>
<dbReference type="InterPro" id="IPR043519">
    <property type="entry name" value="NT_sf"/>
</dbReference>
<evidence type="ECO:0000259" key="1">
    <source>
        <dbReference type="Pfam" id="PF18765"/>
    </source>
</evidence>
<evidence type="ECO:0000313" key="2">
    <source>
        <dbReference type="EMBL" id="KKL98538.1"/>
    </source>
</evidence>
<protein>
    <recommendedName>
        <fullName evidence="1">Polymerase beta nucleotidyltransferase domain-containing protein</fullName>
    </recommendedName>
</protein>
<gene>
    <name evidence="2" type="ORF">LCGC14_1823430</name>
</gene>
<feature type="domain" description="Polymerase beta nucleotidyltransferase" evidence="1">
    <location>
        <begin position="13"/>
        <end position="106"/>
    </location>
</feature>
<dbReference type="Pfam" id="PF18765">
    <property type="entry name" value="Polbeta"/>
    <property type="match status" value="1"/>
</dbReference>
<dbReference type="AlphaFoldDB" id="A0A0F9GIB2"/>
<dbReference type="Gene3D" id="3.30.460.10">
    <property type="entry name" value="Beta Polymerase, domain 2"/>
    <property type="match status" value="1"/>
</dbReference>
<name>A0A0F9GIB2_9ZZZZ</name>
<dbReference type="InterPro" id="IPR041633">
    <property type="entry name" value="Polbeta"/>
</dbReference>
<proteinExistence type="predicted"/>
<dbReference type="SUPFAM" id="SSF81301">
    <property type="entry name" value="Nucleotidyltransferase"/>
    <property type="match status" value="1"/>
</dbReference>